<keyword evidence="3" id="KW-1185">Reference proteome</keyword>
<dbReference type="AlphaFoldDB" id="A0A803PBC3"/>
<dbReference type="Proteomes" id="UP000596661">
    <property type="component" value="Chromosome 4"/>
</dbReference>
<reference evidence="2" key="2">
    <citation type="submission" date="2021-03" db="UniProtKB">
        <authorList>
            <consortium name="EnsemblPlants"/>
        </authorList>
    </citation>
    <scope>IDENTIFICATION</scope>
</reference>
<feature type="compositionally biased region" description="Basic residues" evidence="1">
    <location>
        <begin position="227"/>
        <end position="238"/>
    </location>
</feature>
<feature type="compositionally biased region" description="Low complexity" evidence="1">
    <location>
        <begin position="313"/>
        <end position="324"/>
    </location>
</feature>
<reference evidence="2" key="1">
    <citation type="submission" date="2018-11" db="EMBL/GenBank/DDBJ databases">
        <authorList>
            <person name="Grassa J C."/>
        </authorList>
    </citation>
    <scope>NUCLEOTIDE SEQUENCE [LARGE SCALE GENOMIC DNA]</scope>
</reference>
<evidence type="ECO:0000313" key="2">
    <source>
        <dbReference type="EnsemblPlants" id="cds.evm.model.04.1007"/>
    </source>
</evidence>
<feature type="compositionally biased region" description="Polar residues" evidence="1">
    <location>
        <begin position="334"/>
        <end position="346"/>
    </location>
</feature>
<dbReference type="EnsemblPlants" id="evm.model.04.1007">
    <property type="protein sequence ID" value="cds.evm.model.04.1007"/>
    <property type="gene ID" value="evm.TU.04.1007"/>
</dbReference>
<evidence type="ECO:0000256" key="1">
    <source>
        <dbReference type="SAM" id="MobiDB-lite"/>
    </source>
</evidence>
<name>A0A803PBC3_CANSA</name>
<feature type="region of interest" description="Disordered" evidence="1">
    <location>
        <begin position="296"/>
        <end position="346"/>
    </location>
</feature>
<evidence type="ECO:0000313" key="3">
    <source>
        <dbReference type="Proteomes" id="UP000596661"/>
    </source>
</evidence>
<organism evidence="2 3">
    <name type="scientific">Cannabis sativa</name>
    <name type="common">Hemp</name>
    <name type="synonym">Marijuana</name>
    <dbReference type="NCBI Taxonomy" id="3483"/>
    <lineage>
        <taxon>Eukaryota</taxon>
        <taxon>Viridiplantae</taxon>
        <taxon>Streptophyta</taxon>
        <taxon>Embryophyta</taxon>
        <taxon>Tracheophyta</taxon>
        <taxon>Spermatophyta</taxon>
        <taxon>Magnoliopsida</taxon>
        <taxon>eudicotyledons</taxon>
        <taxon>Gunneridae</taxon>
        <taxon>Pentapetalae</taxon>
        <taxon>rosids</taxon>
        <taxon>fabids</taxon>
        <taxon>Rosales</taxon>
        <taxon>Cannabaceae</taxon>
        <taxon>Cannabis</taxon>
    </lineage>
</organism>
<accession>A0A803PBC3</accession>
<sequence>MGLSQDLPTSMVAPTEDVLISSVETYSNVDGLRNVPGLMWHKLSIWGNMLPLVQRDSVLGVGPTFPVAHLPLRTYFADLIVRIEMSPFQLIPSSYRLLVGWYVFCKINKLEVPSSEKILYFYSIKANSKRTDRKKAGFFRLDNRSNYYCSVCHTDRTHDLREYWFFSSRFPTTRVSSLRLSFYFPAKNDNTLNFDWMLRHPDPLFEEKEILERSLGKVGSSQERGKGKTKTRASRTQKLHPPSTFSSSNVWEITPPIKVGSAIPRSSALAGGERDSATSQEASEVLVALEEQSLKDVPPTDGMIPDTTPNIVTSQSTPHPSRSSSFEHLPGCSNPRSAPTNPSQHTTLGKIPLLDFSFPMRPPILGLLGPVFDIAAVSQTLVPKVGKAIAPYVAEMLDSMGLSVSELTSKKWVVSCSVDPYTLSVATKQQVAGIALFAERTAKEVDNMTIELSPLRAKVQFLTIENGTLRTENEQVKTQAALDIKKAQEDCDAELSQEMMAELAVIIRSKQLQQARRIQAIKSLTGHSEDFVHALLAKHEEKVLFLSLPCIRKGANHRRVSRTFLWSGSSTGSLLESNVEAGQDVPPIGHQVKESYAKVLQYFNKERVKQPRYTRLKNGPTQGHHVFRWQVSVVFR</sequence>
<proteinExistence type="predicted"/>
<protein>
    <submittedName>
        <fullName evidence="2">Uncharacterized protein</fullName>
    </submittedName>
</protein>
<feature type="region of interest" description="Disordered" evidence="1">
    <location>
        <begin position="215"/>
        <end position="247"/>
    </location>
</feature>
<dbReference type="EMBL" id="UZAU01000371">
    <property type="status" value="NOT_ANNOTATED_CDS"/>
    <property type="molecule type" value="Genomic_DNA"/>
</dbReference>
<dbReference type="Gramene" id="evm.model.04.1007">
    <property type="protein sequence ID" value="cds.evm.model.04.1007"/>
    <property type="gene ID" value="evm.TU.04.1007"/>
</dbReference>